<dbReference type="PROSITE" id="PS51014">
    <property type="entry name" value="COBK_CBIJ"/>
    <property type="match status" value="1"/>
</dbReference>
<accession>A0ABW2A6F4</accession>
<protein>
    <submittedName>
        <fullName evidence="4">Cobalt-precorrin-6A reductase</fullName>
        <ecNumber evidence="4">1.3.1.106</ecNumber>
    </submittedName>
</protein>
<comment type="caution">
    <text evidence="4">The sequence shown here is derived from an EMBL/GenBank/DDBJ whole genome shotgun (WGS) entry which is preliminary data.</text>
</comment>
<evidence type="ECO:0000256" key="3">
    <source>
        <dbReference type="ARBA" id="ARBA00023002"/>
    </source>
</evidence>
<evidence type="ECO:0000313" key="5">
    <source>
        <dbReference type="Proteomes" id="UP001596422"/>
    </source>
</evidence>
<reference evidence="5" key="1">
    <citation type="journal article" date="2019" name="Int. J. Syst. Evol. Microbiol.">
        <title>The Global Catalogue of Microorganisms (GCM) 10K type strain sequencing project: providing services to taxonomists for standard genome sequencing and annotation.</title>
        <authorList>
            <consortium name="The Broad Institute Genomics Platform"/>
            <consortium name="The Broad Institute Genome Sequencing Center for Infectious Disease"/>
            <person name="Wu L."/>
            <person name="Ma J."/>
        </authorList>
    </citation>
    <scope>NUCLEOTIDE SEQUENCE [LARGE SCALE GENOMIC DNA]</scope>
    <source>
        <strain evidence="5">NBRC 111756</strain>
    </source>
</reference>
<evidence type="ECO:0000256" key="2">
    <source>
        <dbReference type="ARBA" id="ARBA00022573"/>
    </source>
</evidence>
<keyword evidence="3 4" id="KW-0560">Oxidoreductase</keyword>
<organism evidence="4 5">
    <name type="scientific">Marinobacterium aestuariivivens</name>
    <dbReference type="NCBI Taxonomy" id="1698799"/>
    <lineage>
        <taxon>Bacteria</taxon>
        <taxon>Pseudomonadati</taxon>
        <taxon>Pseudomonadota</taxon>
        <taxon>Gammaproteobacteria</taxon>
        <taxon>Oceanospirillales</taxon>
        <taxon>Oceanospirillaceae</taxon>
        <taxon>Marinobacterium</taxon>
    </lineage>
</organism>
<dbReference type="GO" id="GO:0016491">
    <property type="term" value="F:oxidoreductase activity"/>
    <property type="evidence" value="ECO:0007669"/>
    <property type="project" value="UniProtKB-KW"/>
</dbReference>
<dbReference type="EC" id="1.3.1.106" evidence="4"/>
<dbReference type="PANTHER" id="PTHR36925">
    <property type="entry name" value="COBALT-PRECORRIN-6A REDUCTASE"/>
    <property type="match status" value="1"/>
</dbReference>
<comment type="pathway">
    <text evidence="1">Cofactor biosynthesis; adenosylcobalamin biosynthesis.</text>
</comment>
<dbReference type="RefSeq" id="WP_379913328.1">
    <property type="nucleotide sequence ID" value="NZ_JBHSWE010000001.1"/>
</dbReference>
<dbReference type="Pfam" id="PF02571">
    <property type="entry name" value="CbiJ"/>
    <property type="match status" value="1"/>
</dbReference>
<evidence type="ECO:0000256" key="1">
    <source>
        <dbReference type="ARBA" id="ARBA00004953"/>
    </source>
</evidence>
<gene>
    <name evidence="4" type="ORF">ACFQDL_25070</name>
</gene>
<name>A0ABW2A6F4_9GAMM</name>
<dbReference type="InterPro" id="IPR003723">
    <property type="entry name" value="Precorrin-6x_reduct"/>
</dbReference>
<evidence type="ECO:0000313" key="4">
    <source>
        <dbReference type="EMBL" id="MFC6672994.1"/>
    </source>
</evidence>
<dbReference type="PANTHER" id="PTHR36925:SF1">
    <property type="entry name" value="COBALT-PRECORRIN-6A REDUCTASE"/>
    <property type="match status" value="1"/>
</dbReference>
<sequence length="230" mass="24463">MSQGSIPALYSYAGRVTAPKPQPVPTRVGGFGGADGLAAFLVDQGITHLVDATHPFAAQMSRNAVAAAARSGVELIALTRPPWAPVEGDCWQRVASVEAAVTALDGPAERIMLAIGRMHLASFAAQPQHHYLLRLVDAPEVSAPLPRHSTVVDRGPFTLEGDLALLREHRIERLVCKNAGGKGAAAKLEAARRLDLPVLMIDRPELPPRQEAHSVEAVLAWLAHTTDLGV</sequence>
<dbReference type="NCBIfam" id="NF005968">
    <property type="entry name" value="PRK08057.1-2"/>
    <property type="match status" value="1"/>
</dbReference>
<dbReference type="EMBL" id="JBHSWE010000001">
    <property type="protein sequence ID" value="MFC6672994.1"/>
    <property type="molecule type" value="Genomic_DNA"/>
</dbReference>
<keyword evidence="2" id="KW-0169">Cobalamin biosynthesis</keyword>
<proteinExistence type="predicted"/>
<keyword evidence="5" id="KW-1185">Reference proteome</keyword>
<dbReference type="Proteomes" id="UP001596422">
    <property type="component" value="Unassembled WGS sequence"/>
</dbReference>